<dbReference type="InterPro" id="IPR051056">
    <property type="entry name" value="Glycosyl_Hydrolase_73"/>
</dbReference>
<keyword evidence="7" id="KW-1185">Reference proteome</keyword>
<reference evidence="5" key="2">
    <citation type="submission" date="2019-03" db="EMBL/GenBank/DDBJ databases">
        <authorList>
            <person name="Yan Y.-Q."/>
            <person name="Du Z.-J."/>
        </authorList>
    </citation>
    <scope>NUCLEOTIDE SEQUENCE</scope>
    <source>
        <strain evidence="5">PP-F2FG21</strain>
    </source>
</reference>
<evidence type="ECO:0000313" key="4">
    <source>
        <dbReference type="EMBL" id="MBB3970161.1"/>
    </source>
</evidence>
<evidence type="ECO:0000313" key="7">
    <source>
        <dbReference type="Proteomes" id="UP000583101"/>
    </source>
</evidence>
<evidence type="ECO:0000313" key="5">
    <source>
        <dbReference type="EMBL" id="TEW66546.1"/>
    </source>
</evidence>
<dbReference type="SMART" id="SM00047">
    <property type="entry name" value="LYZ2"/>
    <property type="match status" value="1"/>
</dbReference>
<gene>
    <name evidence="5" type="ORF">E2R65_08970</name>
    <name evidence="4" type="ORF">GGR35_002777</name>
</gene>
<dbReference type="OrthoDB" id="977752at2"/>
<accession>A0A4Y8AD48</accession>
<dbReference type="PANTHER" id="PTHR33308:SF9">
    <property type="entry name" value="PEPTIDOGLYCAN HYDROLASE FLGJ"/>
    <property type="match status" value="1"/>
</dbReference>
<dbReference type="Pfam" id="PF01832">
    <property type="entry name" value="Glucosaminidase"/>
    <property type="match status" value="1"/>
</dbReference>
<evidence type="ECO:0000259" key="3">
    <source>
        <dbReference type="SMART" id="SM00047"/>
    </source>
</evidence>
<dbReference type="EMBL" id="SNQG01000003">
    <property type="protein sequence ID" value="TEW66546.1"/>
    <property type="molecule type" value="Genomic_DNA"/>
</dbReference>
<sequence>MKKLLTITLLSVSVFIASTSAVSAQSAAQSYIEKFKDNAIRIMHETGVPASIILGVAMHESASGKSAIAQNLNNQFGVKGGGSVVYYKHNKKVRSSYKRYDNVMDSFKDFARIMTERKQFSHLADKLTQYDYKGWAKGIQRSGYASSKKWSAQVLGIISKYDLNELDDDAVSEETADPQKAELAENNR</sequence>
<proteinExistence type="predicted"/>
<dbReference type="Proteomes" id="UP000583101">
    <property type="component" value="Unassembled WGS sequence"/>
</dbReference>
<protein>
    <submittedName>
        <fullName evidence="4">Flagellum-specific peptidoglycan hydrolase FlgJ</fullName>
    </submittedName>
    <submittedName>
        <fullName evidence="5">Hemagglutinin</fullName>
    </submittedName>
</protein>
<dbReference type="Gene3D" id="1.10.530.10">
    <property type="match status" value="1"/>
</dbReference>
<dbReference type="EMBL" id="JACIEG010000005">
    <property type="protein sequence ID" value="MBB3970161.1"/>
    <property type="molecule type" value="Genomic_DNA"/>
</dbReference>
<feature type="signal peptide" evidence="2">
    <location>
        <begin position="1"/>
        <end position="24"/>
    </location>
</feature>
<dbReference type="RefSeq" id="WP_134336156.1">
    <property type="nucleotide sequence ID" value="NZ_BMCZ01000003.1"/>
</dbReference>
<evidence type="ECO:0000256" key="2">
    <source>
        <dbReference type="SAM" id="SignalP"/>
    </source>
</evidence>
<dbReference type="AlphaFoldDB" id="A0A4Y8AD48"/>
<evidence type="ECO:0000256" key="1">
    <source>
        <dbReference type="ARBA" id="ARBA00022801"/>
    </source>
</evidence>
<dbReference type="Proteomes" id="UP000297248">
    <property type="component" value="Unassembled WGS sequence"/>
</dbReference>
<comment type="caution">
    <text evidence="5">The sequence shown here is derived from an EMBL/GenBank/DDBJ whole genome shotgun (WGS) entry which is preliminary data.</text>
</comment>
<keyword evidence="1 4" id="KW-0378">Hydrolase</keyword>
<name>A0A4Y8AD48_9SPHI</name>
<reference evidence="4 7" key="3">
    <citation type="submission" date="2020-08" db="EMBL/GenBank/DDBJ databases">
        <title>Genomic Encyclopedia of Type Strains, Phase IV (KMG-IV): sequencing the most valuable type-strain genomes for metagenomic binning, comparative biology and taxonomic classification.</title>
        <authorList>
            <person name="Goeker M."/>
        </authorList>
    </citation>
    <scope>NUCLEOTIDE SEQUENCE [LARGE SCALE GENOMIC DNA]</scope>
    <source>
        <strain evidence="4 7">DSM 100995</strain>
    </source>
</reference>
<evidence type="ECO:0000313" key="6">
    <source>
        <dbReference type="Proteomes" id="UP000297248"/>
    </source>
</evidence>
<feature type="domain" description="Mannosyl-glycoprotein endo-beta-N-acetylglucosamidase-like" evidence="3">
    <location>
        <begin position="21"/>
        <end position="167"/>
    </location>
</feature>
<dbReference type="InterPro" id="IPR002901">
    <property type="entry name" value="MGlyc_endo_b_GlcNAc-like_dom"/>
</dbReference>
<keyword evidence="2" id="KW-0732">Signal</keyword>
<reference evidence="5 6" key="1">
    <citation type="journal article" date="2016" name="Int. J. Syst. Evol. Microbiol.">
        <title>Proposal of Mucilaginibacter phyllosphaerae sp. nov. isolated from the phyllosphere of Galium album.</title>
        <authorList>
            <person name="Aydogan E.L."/>
            <person name="Busse H.J."/>
            <person name="Moser G."/>
            <person name="Muller C."/>
            <person name="Kampfer P."/>
            <person name="Glaeser S.P."/>
        </authorList>
    </citation>
    <scope>NUCLEOTIDE SEQUENCE [LARGE SCALE GENOMIC DNA]</scope>
    <source>
        <strain evidence="5 6">PP-F2FG21</strain>
    </source>
</reference>
<dbReference type="PANTHER" id="PTHR33308">
    <property type="entry name" value="PEPTIDOGLYCAN HYDROLASE FLGJ"/>
    <property type="match status" value="1"/>
</dbReference>
<dbReference type="GO" id="GO:0004040">
    <property type="term" value="F:amidase activity"/>
    <property type="evidence" value="ECO:0007669"/>
    <property type="project" value="InterPro"/>
</dbReference>
<organism evidence="5 6">
    <name type="scientific">Mucilaginibacter phyllosphaerae</name>
    <dbReference type="NCBI Taxonomy" id="1812349"/>
    <lineage>
        <taxon>Bacteria</taxon>
        <taxon>Pseudomonadati</taxon>
        <taxon>Bacteroidota</taxon>
        <taxon>Sphingobacteriia</taxon>
        <taxon>Sphingobacteriales</taxon>
        <taxon>Sphingobacteriaceae</taxon>
        <taxon>Mucilaginibacter</taxon>
    </lineage>
</organism>
<feature type="chain" id="PRO_5044616448" evidence="2">
    <location>
        <begin position="25"/>
        <end position="188"/>
    </location>
</feature>